<proteinExistence type="predicted"/>
<dbReference type="PANTHER" id="PTHR35791">
    <property type="entry name" value="UPF0754 MEMBRANE PROTEIN YHEB"/>
    <property type="match status" value="1"/>
</dbReference>
<evidence type="ECO:0000256" key="1">
    <source>
        <dbReference type="ARBA" id="ARBA00022837"/>
    </source>
</evidence>
<organism evidence="4 5">
    <name type="scientific">Seminavis robusta</name>
    <dbReference type="NCBI Taxonomy" id="568900"/>
    <lineage>
        <taxon>Eukaryota</taxon>
        <taxon>Sar</taxon>
        <taxon>Stramenopiles</taxon>
        <taxon>Ochrophyta</taxon>
        <taxon>Bacillariophyta</taxon>
        <taxon>Bacillariophyceae</taxon>
        <taxon>Bacillariophycidae</taxon>
        <taxon>Naviculales</taxon>
        <taxon>Naviculaceae</taxon>
        <taxon>Seminavis</taxon>
    </lineage>
</organism>
<dbReference type="AlphaFoldDB" id="A0A9N8DP76"/>
<dbReference type="PROSITE" id="PS50222">
    <property type="entry name" value="EF_HAND_2"/>
    <property type="match status" value="2"/>
</dbReference>
<feature type="transmembrane region" description="Helical" evidence="2">
    <location>
        <begin position="553"/>
        <end position="574"/>
    </location>
</feature>
<keyword evidence="2" id="KW-0812">Transmembrane</keyword>
<keyword evidence="5" id="KW-1185">Reference proteome</keyword>
<dbReference type="Gene3D" id="1.10.238.10">
    <property type="entry name" value="EF-hand"/>
    <property type="match status" value="1"/>
</dbReference>
<protein>
    <recommendedName>
        <fullName evidence="3">EF-hand domain-containing protein</fullName>
    </recommendedName>
</protein>
<dbReference type="EMBL" id="CAICTM010000193">
    <property type="protein sequence ID" value="CAB9504329.1"/>
    <property type="molecule type" value="Genomic_DNA"/>
</dbReference>
<reference evidence="4" key="1">
    <citation type="submission" date="2020-06" db="EMBL/GenBank/DDBJ databases">
        <authorList>
            <consortium name="Plant Systems Biology data submission"/>
        </authorList>
    </citation>
    <scope>NUCLEOTIDE SEQUENCE</scope>
    <source>
        <strain evidence="4">D6</strain>
    </source>
</reference>
<dbReference type="GO" id="GO:0005509">
    <property type="term" value="F:calcium ion binding"/>
    <property type="evidence" value="ECO:0007669"/>
    <property type="project" value="InterPro"/>
</dbReference>
<gene>
    <name evidence="4" type="ORF">SEMRO_194_G082690.1</name>
</gene>
<feature type="transmembrane region" description="Helical" evidence="2">
    <location>
        <begin position="117"/>
        <end position="136"/>
    </location>
</feature>
<keyword evidence="2" id="KW-0472">Membrane</keyword>
<feature type="domain" description="EF-hand" evidence="3">
    <location>
        <begin position="588"/>
        <end position="623"/>
    </location>
</feature>
<keyword evidence="2" id="KW-1133">Transmembrane helix</keyword>
<evidence type="ECO:0000313" key="4">
    <source>
        <dbReference type="EMBL" id="CAB9504329.1"/>
    </source>
</evidence>
<feature type="transmembrane region" description="Helical" evidence="2">
    <location>
        <begin position="524"/>
        <end position="547"/>
    </location>
</feature>
<comment type="caution">
    <text evidence="4">The sequence shown here is derived from an EMBL/GenBank/DDBJ whole genome shotgun (WGS) entry which is preliminary data.</text>
</comment>
<feature type="domain" description="EF-hand" evidence="3">
    <location>
        <begin position="624"/>
        <end position="659"/>
    </location>
</feature>
<dbReference type="Pfam" id="PF13499">
    <property type="entry name" value="EF-hand_7"/>
    <property type="match status" value="1"/>
</dbReference>
<feature type="transmembrane region" description="Helical" evidence="2">
    <location>
        <begin position="359"/>
        <end position="377"/>
    </location>
</feature>
<sequence>MKSSTRTKSNDKQRKFNLLLVATLLWHQVPNGNAFAPTSLLNNNHCHGPSCFPQKFRPTGLNQGRPLPSISSSRRKKSTVQLHYHHHIHSLLDPVTQGIATVVAAGSAKFLSRWRTYSLIPFIAGIVGWVTNYLAVKMIFYPIKWRGIPLWTARSSSLSSLDTTTHSQSDDGIGPALGLGWQGIVPAKTAKMSEAMVNATVKQLIKMEEIVQRLDPQVVADLLLPQAPKILGPLVEDLFFRNATDAASNDSDGSSSNQNNSPLREWVLKLAYTPGPVQERFCRTFLIAVTKDIQRYVNEVLNLRNCVVNQTMADRSLLGKLFQIAGRKELAFLVDSGLWFGFLLGLIQLFVSLVSDNPWTLSFGGLVVGLATNWLALKWIFEPVNPTHIVGNLYLQGLFLRRQKEVSADFSNFFSTKILTSEQLWHSILTDPSTAPTFESIWATNLEKMALSETRGLIEFEKADLQFASKRATARIYPLLADLHPYVDEALDIETTLRTRMMGMTSEEFERVLHPIFEEDEMTLIVAGGGLGFVAGLIQQGLAVGTLPLLPQWLLNGLATGGIAVGAYSIYFASRTKLDTFRRRIFKRLRDPSKVAFDAIDSNGNGYLEPREISRVAQILGIDLSEEELSQAFDELDQNHDGRVSLEEFEDWWNNDLGTDFHRKLAKELGLLKRRSRTRRKWSRMKQRLKYRSSLGSMS</sequence>
<dbReference type="OrthoDB" id="410754at2759"/>
<dbReference type="InterPro" id="IPR002048">
    <property type="entry name" value="EF_hand_dom"/>
</dbReference>
<evidence type="ECO:0000313" key="5">
    <source>
        <dbReference type="Proteomes" id="UP001153069"/>
    </source>
</evidence>
<keyword evidence="1" id="KW-0106">Calcium</keyword>
<dbReference type="Proteomes" id="UP001153069">
    <property type="component" value="Unassembled WGS sequence"/>
</dbReference>
<evidence type="ECO:0000259" key="3">
    <source>
        <dbReference type="PROSITE" id="PS50222"/>
    </source>
</evidence>
<dbReference type="PROSITE" id="PS00018">
    <property type="entry name" value="EF_HAND_1"/>
    <property type="match status" value="2"/>
</dbReference>
<name>A0A9N8DP76_9STRA</name>
<evidence type="ECO:0000256" key="2">
    <source>
        <dbReference type="SAM" id="Phobius"/>
    </source>
</evidence>
<feature type="transmembrane region" description="Helical" evidence="2">
    <location>
        <begin position="330"/>
        <end position="353"/>
    </location>
</feature>
<dbReference type="SMART" id="SM00054">
    <property type="entry name" value="EFh"/>
    <property type="match status" value="2"/>
</dbReference>
<dbReference type="InterPro" id="IPR018247">
    <property type="entry name" value="EF_Hand_1_Ca_BS"/>
</dbReference>
<dbReference type="PANTHER" id="PTHR35791:SF1">
    <property type="entry name" value="UPF0754 MEMBRANE PROTEIN YHEB"/>
    <property type="match status" value="1"/>
</dbReference>
<dbReference type="SUPFAM" id="SSF47473">
    <property type="entry name" value="EF-hand"/>
    <property type="match status" value="1"/>
</dbReference>
<accession>A0A9N8DP76</accession>
<dbReference type="CDD" id="cd00051">
    <property type="entry name" value="EFh"/>
    <property type="match status" value="1"/>
</dbReference>
<dbReference type="InterPro" id="IPR011992">
    <property type="entry name" value="EF-hand-dom_pair"/>
</dbReference>